<keyword evidence="9 13" id="KW-0066">ATP synthesis</keyword>
<dbReference type="RefSeq" id="WP_246408582.1">
    <property type="nucleotide sequence ID" value="NZ_JACHIP010000001.1"/>
</dbReference>
<comment type="function">
    <text evidence="10 13">F(1)F(0) ATP synthase produces ATP from ADP in the presence of a proton or sodium gradient. F-type ATPases consist of two structural domains, F(1) containing the extramembraneous catalytic core and F(0) containing the membrane proton channel, linked together by a central stalk and a peripheral stalk. During catalysis, ATP synthesis in the catalytic domain of F(1) is coupled via a rotary mechanism of the central stalk subunits to proton translocation.</text>
</comment>
<keyword evidence="4 13" id="KW-0812">Transmembrane</keyword>
<feature type="coiled-coil region" evidence="15">
    <location>
        <begin position="121"/>
        <end position="148"/>
    </location>
</feature>
<gene>
    <name evidence="13" type="primary">atpF</name>
    <name evidence="18" type="ORF">HDF16_000423</name>
</gene>
<proteinExistence type="inferred from homology"/>
<comment type="similarity">
    <text evidence="1 13 14">Belongs to the ATPase B chain family.</text>
</comment>
<keyword evidence="5 13" id="KW-0375">Hydrogen ion transport</keyword>
<organism evidence="18 19">
    <name type="scientific">Granulicella aggregans</name>
    <dbReference type="NCBI Taxonomy" id="474949"/>
    <lineage>
        <taxon>Bacteria</taxon>
        <taxon>Pseudomonadati</taxon>
        <taxon>Acidobacteriota</taxon>
        <taxon>Terriglobia</taxon>
        <taxon>Terriglobales</taxon>
        <taxon>Acidobacteriaceae</taxon>
        <taxon>Granulicella</taxon>
    </lineage>
</organism>
<comment type="subunit">
    <text evidence="13">F-type ATPases have 2 components, F(1) - the catalytic core - and F(0) - the membrane proton channel. F(1) has five subunits: alpha(3), beta(3), gamma(1), delta(1), epsilon(1). F(0) has three main subunits: a(1), b(2) and c(10-14). The alpha and beta chains form an alternating ring which encloses part of the gamma chain. F(1) is attached to F(0) by a central stalk formed by the gamma and epsilon chains, while a peripheral stalk is formed by the delta and b chains.</text>
</comment>
<comment type="caution">
    <text evidence="18">The sequence shown here is derived from an EMBL/GenBank/DDBJ whole genome shotgun (WGS) entry which is preliminary data.</text>
</comment>
<dbReference type="EMBL" id="JACHIP010000001">
    <property type="protein sequence ID" value="MBB5055754.1"/>
    <property type="molecule type" value="Genomic_DNA"/>
</dbReference>
<protein>
    <recommendedName>
        <fullName evidence="13">ATP synthase subunit b</fullName>
    </recommendedName>
    <alternativeName>
        <fullName evidence="13">ATP synthase F(0) sector subunit b</fullName>
    </alternativeName>
    <alternativeName>
        <fullName evidence="13">ATPase subunit I</fullName>
    </alternativeName>
    <alternativeName>
        <fullName evidence="13">F-type ATPase subunit b</fullName>
        <shortName evidence="13">F-ATPase subunit b</shortName>
    </alternativeName>
</protein>
<keyword evidence="3 13" id="KW-0138">CF(0)</keyword>
<evidence type="ECO:0000256" key="1">
    <source>
        <dbReference type="ARBA" id="ARBA00005513"/>
    </source>
</evidence>
<keyword evidence="15" id="KW-0175">Coiled coil</keyword>
<dbReference type="PANTHER" id="PTHR33445:SF1">
    <property type="entry name" value="ATP SYNTHASE SUBUNIT B"/>
    <property type="match status" value="1"/>
</dbReference>
<dbReference type="GO" id="GO:0045259">
    <property type="term" value="C:proton-transporting ATP synthase complex"/>
    <property type="evidence" value="ECO:0007669"/>
    <property type="project" value="UniProtKB-KW"/>
</dbReference>
<evidence type="ECO:0000256" key="13">
    <source>
        <dbReference type="HAMAP-Rule" id="MF_01398"/>
    </source>
</evidence>
<dbReference type="PANTHER" id="PTHR33445">
    <property type="entry name" value="ATP SYNTHASE SUBUNIT B', CHLOROPLASTIC"/>
    <property type="match status" value="1"/>
</dbReference>
<dbReference type="GO" id="GO:0012505">
    <property type="term" value="C:endomembrane system"/>
    <property type="evidence" value="ECO:0007669"/>
    <property type="project" value="UniProtKB-SubCell"/>
</dbReference>
<dbReference type="GO" id="GO:0005886">
    <property type="term" value="C:plasma membrane"/>
    <property type="evidence" value="ECO:0007669"/>
    <property type="project" value="UniProtKB-SubCell"/>
</dbReference>
<dbReference type="Proteomes" id="UP000540989">
    <property type="component" value="Unassembled WGS sequence"/>
</dbReference>
<keyword evidence="19" id="KW-1185">Reference proteome</keyword>
<dbReference type="GO" id="GO:0046933">
    <property type="term" value="F:proton-transporting ATP synthase activity, rotational mechanism"/>
    <property type="evidence" value="ECO:0007669"/>
    <property type="project" value="UniProtKB-UniRule"/>
</dbReference>
<evidence type="ECO:0000256" key="14">
    <source>
        <dbReference type="RuleBase" id="RU003848"/>
    </source>
</evidence>
<evidence type="ECO:0000313" key="18">
    <source>
        <dbReference type="EMBL" id="MBB5055754.1"/>
    </source>
</evidence>
<evidence type="ECO:0000256" key="15">
    <source>
        <dbReference type="SAM" id="Coils"/>
    </source>
</evidence>
<dbReference type="GO" id="GO:0046961">
    <property type="term" value="F:proton-transporting ATPase activity, rotational mechanism"/>
    <property type="evidence" value="ECO:0007669"/>
    <property type="project" value="TreeGrafter"/>
</dbReference>
<keyword evidence="2 13" id="KW-0813">Transport</keyword>
<evidence type="ECO:0000256" key="8">
    <source>
        <dbReference type="ARBA" id="ARBA00023136"/>
    </source>
</evidence>
<evidence type="ECO:0000256" key="17">
    <source>
        <dbReference type="SAM" id="SignalP"/>
    </source>
</evidence>
<feature type="region of interest" description="Disordered" evidence="16">
    <location>
        <begin position="25"/>
        <end position="52"/>
    </location>
</feature>
<evidence type="ECO:0000256" key="16">
    <source>
        <dbReference type="SAM" id="MobiDB-lite"/>
    </source>
</evidence>
<dbReference type="Pfam" id="PF00430">
    <property type="entry name" value="ATP-synt_B"/>
    <property type="match status" value="1"/>
</dbReference>
<keyword evidence="17" id="KW-0732">Signal</keyword>
<evidence type="ECO:0000256" key="11">
    <source>
        <dbReference type="ARBA" id="ARBA00025614"/>
    </source>
</evidence>
<feature type="transmembrane region" description="Helical" evidence="13">
    <location>
        <begin position="75"/>
        <end position="96"/>
    </location>
</feature>
<accession>A0A7W7Z9X3</accession>
<dbReference type="InterPro" id="IPR002146">
    <property type="entry name" value="ATP_synth_b/b'su_bac/chlpt"/>
</dbReference>
<sequence length="234" mass="25257">MKKLFFAVMFAALLASPLHSIRAQEPSNGKVAATSTPESREAKGVEEEEDETASFKHSASVKKIGSMLGMSTDQAATAFEVANFAVLAILIGLFLAKALPKTFRGRNATIQKDLVDARTATEEANSRLSGVEARLAKLDGEIAAMRAKADQDSVADEQRIKANVEEEKKKILASAEQEIAAATTHAQRQIQKYAAELAIEQAAKKLVITAETDRLLIQNFARRVGADDSKEGQN</sequence>
<evidence type="ECO:0000256" key="9">
    <source>
        <dbReference type="ARBA" id="ARBA00023310"/>
    </source>
</evidence>
<dbReference type="AlphaFoldDB" id="A0A7W7Z9X3"/>
<evidence type="ECO:0000256" key="6">
    <source>
        <dbReference type="ARBA" id="ARBA00022989"/>
    </source>
</evidence>
<keyword evidence="8 13" id="KW-0472">Membrane</keyword>
<keyword evidence="7 13" id="KW-0406">Ion transport</keyword>
<name>A0A7W7Z9X3_9BACT</name>
<evidence type="ECO:0000256" key="12">
    <source>
        <dbReference type="ARBA" id="ARBA00037847"/>
    </source>
</evidence>
<comment type="function">
    <text evidence="11">Component of the F(0) channel, it forms part of the peripheral stalk, linking F(1) to F(0). The b'-subunit is a diverged and duplicated form of b found in plants and photosynthetic bacteria.</text>
</comment>
<evidence type="ECO:0000256" key="2">
    <source>
        <dbReference type="ARBA" id="ARBA00022448"/>
    </source>
</evidence>
<evidence type="ECO:0000313" key="19">
    <source>
        <dbReference type="Proteomes" id="UP000540989"/>
    </source>
</evidence>
<feature type="signal peptide" evidence="17">
    <location>
        <begin position="1"/>
        <end position="20"/>
    </location>
</feature>
<keyword evidence="6 13" id="KW-1133">Transmembrane helix</keyword>
<evidence type="ECO:0000256" key="4">
    <source>
        <dbReference type="ARBA" id="ARBA00022692"/>
    </source>
</evidence>
<reference evidence="18 19" key="1">
    <citation type="submission" date="2020-08" db="EMBL/GenBank/DDBJ databases">
        <title>Genomic Encyclopedia of Type Strains, Phase IV (KMG-V): Genome sequencing to study the core and pangenomes of soil and plant-associated prokaryotes.</title>
        <authorList>
            <person name="Whitman W."/>
        </authorList>
    </citation>
    <scope>NUCLEOTIDE SEQUENCE [LARGE SCALE GENOMIC DNA]</scope>
    <source>
        <strain evidence="18 19">M8UP14</strain>
    </source>
</reference>
<evidence type="ECO:0000256" key="10">
    <source>
        <dbReference type="ARBA" id="ARBA00025198"/>
    </source>
</evidence>
<evidence type="ECO:0000256" key="5">
    <source>
        <dbReference type="ARBA" id="ARBA00022781"/>
    </source>
</evidence>
<evidence type="ECO:0000256" key="3">
    <source>
        <dbReference type="ARBA" id="ARBA00022547"/>
    </source>
</evidence>
<dbReference type="CDD" id="cd06503">
    <property type="entry name" value="ATP-synt_Fo_b"/>
    <property type="match status" value="1"/>
</dbReference>
<keyword evidence="13" id="KW-1003">Cell membrane</keyword>
<comment type="subcellular location">
    <subcellularLocation>
        <location evidence="13">Cell membrane</location>
        <topology evidence="13">Single-pass membrane protein</topology>
    </subcellularLocation>
    <subcellularLocation>
        <location evidence="12">Endomembrane system</location>
        <topology evidence="12">Single-pass membrane protein</topology>
    </subcellularLocation>
</comment>
<dbReference type="InterPro" id="IPR050059">
    <property type="entry name" value="ATP_synthase_B_chain"/>
</dbReference>
<evidence type="ECO:0000256" key="7">
    <source>
        <dbReference type="ARBA" id="ARBA00023065"/>
    </source>
</evidence>
<dbReference type="HAMAP" id="MF_01398">
    <property type="entry name" value="ATP_synth_b_bprime"/>
    <property type="match status" value="1"/>
</dbReference>
<feature type="chain" id="PRO_5030892883" description="ATP synthase subunit b" evidence="17">
    <location>
        <begin position="21"/>
        <end position="234"/>
    </location>
</feature>